<dbReference type="Gene3D" id="3.40.50.1950">
    <property type="entry name" value="Flavin prenyltransferase-like"/>
    <property type="match status" value="1"/>
</dbReference>
<dbReference type="GO" id="GO:0106141">
    <property type="term" value="F:flavin prenyltransferase activity"/>
    <property type="evidence" value="ECO:0007669"/>
    <property type="project" value="UniProtKB-EC"/>
</dbReference>
<sequence length="209" mass="22461">MPMNNASIDNTSIVLAMTGASGGSYGLRLLEMLLDAGKNVSLVVSDPARIILEIETGLELPEHPEEIRAILTDRYGARPGQLAVFGLDEWTAPMASGSSAPHSLVICPCSGATLSAVASGASDNLLERAADVVLKERRQLILVTREMPLSAIHLENMLKLARLGAIIMPASPGFYHRPRTVGDMVDFVVARILDHLGVENTLVPRWVED</sequence>
<feature type="binding site" evidence="7">
    <location>
        <position position="175"/>
    </location>
    <ligand>
        <name>dimethylallyl phosphate</name>
        <dbReference type="ChEBI" id="CHEBI:88052"/>
    </ligand>
</feature>
<dbReference type="InterPro" id="IPR004507">
    <property type="entry name" value="UbiX-like"/>
</dbReference>
<evidence type="ECO:0000256" key="5">
    <source>
        <dbReference type="ARBA" id="ARBA00050612"/>
    </source>
</evidence>
<dbReference type="PANTHER" id="PTHR43374">
    <property type="entry name" value="FLAVIN PRENYLTRANSFERASE"/>
    <property type="match status" value="1"/>
</dbReference>
<comment type="similarity">
    <text evidence="6 7">Belongs to the UbiX/PAD1 family.</text>
</comment>
<evidence type="ECO:0000256" key="7">
    <source>
        <dbReference type="HAMAP-Rule" id="MF_01984"/>
    </source>
</evidence>
<dbReference type="SUPFAM" id="SSF52507">
    <property type="entry name" value="Homo-oligomeric flavin-containing Cys decarboxylases, HFCD"/>
    <property type="match status" value="1"/>
</dbReference>
<comment type="function">
    <text evidence="7">Flavin prenyltransferase that catalyzes the synthesis of the prenylated FMN cofactor (prenyl-FMN) for 4-hydroxy-3-polyprenylbenzoic acid decarboxylase UbiD. The prenyltransferase is metal-independent and links a dimethylallyl moiety from dimethylallyl monophosphate (DMAP) to the flavin N5 and C6 atoms of FMN.</text>
</comment>
<dbReference type="InterPro" id="IPR036551">
    <property type="entry name" value="Flavin_trans-like"/>
</dbReference>
<dbReference type="InterPro" id="IPR003382">
    <property type="entry name" value="Flavoprotein"/>
</dbReference>
<feature type="binding site" evidence="7">
    <location>
        <position position="45"/>
    </location>
    <ligand>
        <name>FMN</name>
        <dbReference type="ChEBI" id="CHEBI:58210"/>
    </ligand>
</feature>
<dbReference type="GO" id="GO:0016831">
    <property type="term" value="F:carboxy-lyase activity"/>
    <property type="evidence" value="ECO:0007669"/>
    <property type="project" value="TreeGrafter"/>
</dbReference>
<feature type="binding site" evidence="7">
    <location>
        <position position="191"/>
    </location>
    <ligand>
        <name>dimethylallyl phosphate</name>
        <dbReference type="ChEBI" id="CHEBI:88052"/>
    </ligand>
</feature>
<dbReference type="PANTHER" id="PTHR43374:SF1">
    <property type="entry name" value="FLAVIN PRENYLTRANSFERASE PAD1, MITOCHONDRIAL"/>
    <property type="match status" value="1"/>
</dbReference>
<feature type="domain" description="Flavoprotein" evidence="8">
    <location>
        <begin position="12"/>
        <end position="196"/>
    </location>
</feature>
<dbReference type="AlphaFoldDB" id="A0A450UI78"/>
<protein>
    <recommendedName>
        <fullName evidence="7">Flavin prenyltransferase UbiX</fullName>
        <ecNumber evidence="7">2.5.1.129</ecNumber>
    </recommendedName>
</protein>
<dbReference type="NCBIfam" id="TIGR00421">
    <property type="entry name" value="ubiX_pad"/>
    <property type="match status" value="1"/>
</dbReference>
<dbReference type="EMBL" id="CAADFF010000032">
    <property type="protein sequence ID" value="VFJ92207.1"/>
    <property type="molecule type" value="Genomic_DNA"/>
</dbReference>
<dbReference type="HAMAP" id="MF_01984">
    <property type="entry name" value="ubiX_pad"/>
    <property type="match status" value="1"/>
</dbReference>
<feature type="binding site" evidence="7">
    <location>
        <begin position="19"/>
        <end position="21"/>
    </location>
    <ligand>
        <name>FMN</name>
        <dbReference type="ChEBI" id="CHEBI:58210"/>
    </ligand>
</feature>
<evidence type="ECO:0000256" key="2">
    <source>
        <dbReference type="ARBA" id="ARBA00022630"/>
    </source>
</evidence>
<feature type="binding site" evidence="7">
    <location>
        <begin position="110"/>
        <end position="113"/>
    </location>
    <ligand>
        <name>FMN</name>
        <dbReference type="ChEBI" id="CHEBI:58210"/>
    </ligand>
</feature>
<evidence type="ECO:0000256" key="6">
    <source>
        <dbReference type="ARBA" id="ARBA00060793"/>
    </source>
</evidence>
<accession>A0A450UI78</accession>
<keyword evidence="2 7" id="KW-0285">Flavoprotein</keyword>
<proteinExistence type="inferred from homology"/>
<gene>
    <name evidence="7" type="primary">ubiX</name>
    <name evidence="9" type="ORF">BECKLFY1418B_GA0070995_103213</name>
</gene>
<evidence type="ECO:0000256" key="4">
    <source>
        <dbReference type="ARBA" id="ARBA00022679"/>
    </source>
</evidence>
<organism evidence="9">
    <name type="scientific">Candidatus Kentrum sp. LFY</name>
    <dbReference type="NCBI Taxonomy" id="2126342"/>
    <lineage>
        <taxon>Bacteria</taxon>
        <taxon>Pseudomonadati</taxon>
        <taxon>Pseudomonadota</taxon>
        <taxon>Gammaproteobacteria</taxon>
        <taxon>Candidatus Kentrum</taxon>
    </lineage>
</organism>
<evidence type="ECO:0000259" key="8">
    <source>
        <dbReference type="Pfam" id="PF02441"/>
    </source>
</evidence>
<reference evidence="9" key="1">
    <citation type="submission" date="2019-02" db="EMBL/GenBank/DDBJ databases">
        <authorList>
            <person name="Gruber-Vodicka R. H."/>
            <person name="Seah K. B. B."/>
        </authorList>
    </citation>
    <scope>NUCLEOTIDE SEQUENCE</scope>
    <source>
        <strain evidence="9">BECK_M7</strain>
    </source>
</reference>
<comment type="caution">
    <text evidence="7">Lacks conserved residue(s) required for the propagation of feature annotation.</text>
</comment>
<evidence type="ECO:0000313" key="9">
    <source>
        <dbReference type="EMBL" id="VFJ92207.1"/>
    </source>
</evidence>
<keyword evidence="4 7" id="KW-0808">Transferase</keyword>
<evidence type="ECO:0000256" key="3">
    <source>
        <dbReference type="ARBA" id="ARBA00022643"/>
    </source>
</evidence>
<feature type="binding site" evidence="7">
    <location>
        <position position="145"/>
    </location>
    <ligand>
        <name>FMN</name>
        <dbReference type="ChEBI" id="CHEBI:58210"/>
    </ligand>
</feature>
<dbReference type="Pfam" id="PF02441">
    <property type="entry name" value="Flavoprotein"/>
    <property type="match status" value="1"/>
</dbReference>
<keyword evidence="1 7" id="KW-0637">Prenyltransferase</keyword>
<dbReference type="FunFam" id="3.40.50.1950:FF:000001">
    <property type="entry name" value="Flavin prenyltransferase UbiX"/>
    <property type="match status" value="1"/>
</dbReference>
<evidence type="ECO:0000256" key="1">
    <source>
        <dbReference type="ARBA" id="ARBA00022602"/>
    </source>
</evidence>
<dbReference type="EC" id="2.5.1.129" evidence="7"/>
<comment type="catalytic activity">
    <reaction evidence="5 7">
        <text>dimethylallyl phosphate + FMNH2 = prenylated FMNH2 + phosphate</text>
        <dbReference type="Rhea" id="RHEA:37743"/>
        <dbReference type="ChEBI" id="CHEBI:43474"/>
        <dbReference type="ChEBI" id="CHEBI:57618"/>
        <dbReference type="ChEBI" id="CHEBI:87467"/>
        <dbReference type="ChEBI" id="CHEBI:88052"/>
        <dbReference type="EC" id="2.5.1.129"/>
    </reaction>
</comment>
<name>A0A450UI78_9GAMM</name>
<keyword evidence="3 7" id="KW-0288">FMN</keyword>